<protein>
    <submittedName>
        <fullName evidence="2">DDE_Tnp_1_7 domain-containing protein</fullName>
    </submittedName>
</protein>
<evidence type="ECO:0000313" key="2">
    <source>
        <dbReference type="WBParaSite" id="MhA1_Contig649.frz3.gene16"/>
    </source>
</evidence>
<accession>A0A1I8BV97</accession>
<dbReference type="WBParaSite" id="MhA1_Contig649.frz3.gene16">
    <property type="protein sequence ID" value="MhA1_Contig649.frz3.gene16"/>
    <property type="gene ID" value="MhA1_Contig649.frz3.gene16"/>
</dbReference>
<name>A0A1I8BV97_MELHA</name>
<reference evidence="2" key="1">
    <citation type="submission" date="2016-11" db="UniProtKB">
        <authorList>
            <consortium name="WormBaseParasite"/>
        </authorList>
    </citation>
    <scope>IDENTIFICATION</scope>
</reference>
<dbReference type="AlphaFoldDB" id="A0A1I8BV97"/>
<keyword evidence="1" id="KW-1185">Reference proteome</keyword>
<organism evidence="1 2">
    <name type="scientific">Meloidogyne hapla</name>
    <name type="common">Root-knot nematode worm</name>
    <dbReference type="NCBI Taxonomy" id="6305"/>
    <lineage>
        <taxon>Eukaryota</taxon>
        <taxon>Metazoa</taxon>
        <taxon>Ecdysozoa</taxon>
        <taxon>Nematoda</taxon>
        <taxon>Chromadorea</taxon>
        <taxon>Rhabditida</taxon>
        <taxon>Tylenchina</taxon>
        <taxon>Tylenchomorpha</taxon>
        <taxon>Tylenchoidea</taxon>
        <taxon>Meloidogynidae</taxon>
        <taxon>Meloidogyninae</taxon>
        <taxon>Meloidogyne</taxon>
    </lineage>
</organism>
<evidence type="ECO:0000313" key="1">
    <source>
        <dbReference type="Proteomes" id="UP000095281"/>
    </source>
</evidence>
<dbReference type="Proteomes" id="UP000095281">
    <property type="component" value="Unplaced"/>
</dbReference>
<sequence length="91" mass="10445">MELDQHAQFLSLSKIKRQDKTTLPPELLVDIFKVINTYSDGLPTDMAVDTDNTIIISKQQELWSKYAKKMMTSSLIIYSFAGEAFRRSKVD</sequence>
<proteinExistence type="predicted"/>